<proteinExistence type="predicted"/>
<evidence type="ECO:0000313" key="2">
    <source>
        <dbReference type="EMBL" id="MEV4924762.1"/>
    </source>
</evidence>
<accession>A0ABV3IWQ1</accession>
<dbReference type="Gene3D" id="1.20.910.10">
    <property type="entry name" value="Heme oxygenase-like"/>
    <property type="match status" value="1"/>
</dbReference>
<evidence type="ECO:0000313" key="3">
    <source>
        <dbReference type="Proteomes" id="UP001552479"/>
    </source>
</evidence>
<protein>
    <submittedName>
        <fullName evidence="2">Iron-containing redox enzyme family protein</fullName>
    </submittedName>
</protein>
<dbReference type="Proteomes" id="UP001552479">
    <property type="component" value="Unassembled WGS sequence"/>
</dbReference>
<feature type="region of interest" description="Disordered" evidence="1">
    <location>
        <begin position="28"/>
        <end position="50"/>
    </location>
</feature>
<name>A0ABV3IWQ1_9ACTN</name>
<dbReference type="SUPFAM" id="SSF48613">
    <property type="entry name" value="Heme oxygenase-like"/>
    <property type="match status" value="1"/>
</dbReference>
<dbReference type="RefSeq" id="WP_366088650.1">
    <property type="nucleotide sequence ID" value="NZ_JBFASG010000017.1"/>
</dbReference>
<dbReference type="EMBL" id="JBFASG010000017">
    <property type="protein sequence ID" value="MEV4924762.1"/>
    <property type="molecule type" value="Genomic_DNA"/>
</dbReference>
<dbReference type="SMART" id="SM01236">
    <property type="entry name" value="Haem_oxygenase_2"/>
    <property type="match status" value="1"/>
</dbReference>
<reference evidence="2 3" key="1">
    <citation type="submission" date="2024-06" db="EMBL/GenBank/DDBJ databases">
        <title>The Natural Products Discovery Center: Release of the First 8490 Sequenced Strains for Exploring Actinobacteria Biosynthetic Diversity.</title>
        <authorList>
            <person name="Kalkreuter E."/>
            <person name="Kautsar S.A."/>
            <person name="Yang D."/>
            <person name="Bader C.D."/>
            <person name="Teijaro C.N."/>
            <person name="Fluegel L."/>
            <person name="Davis C.M."/>
            <person name="Simpson J.R."/>
            <person name="Lauterbach L."/>
            <person name="Steele A.D."/>
            <person name="Gui C."/>
            <person name="Meng S."/>
            <person name="Li G."/>
            <person name="Viehrig K."/>
            <person name="Ye F."/>
            <person name="Su P."/>
            <person name="Kiefer A.F."/>
            <person name="Nichols A."/>
            <person name="Cepeda A.J."/>
            <person name="Yan W."/>
            <person name="Fan B."/>
            <person name="Jiang Y."/>
            <person name="Adhikari A."/>
            <person name="Zheng C.-J."/>
            <person name="Schuster L."/>
            <person name="Cowan T.M."/>
            <person name="Smanski M.J."/>
            <person name="Chevrette M.G."/>
            <person name="De Carvalho L.P.S."/>
            <person name="Shen B."/>
        </authorList>
    </citation>
    <scope>NUCLEOTIDE SEQUENCE [LARGE SCALE GENOMIC DNA]</scope>
    <source>
        <strain evidence="2 3">NPDC053791</strain>
    </source>
</reference>
<dbReference type="InterPro" id="IPR016084">
    <property type="entry name" value="Haem_Oase-like_multi-hlx"/>
</dbReference>
<gene>
    <name evidence="2" type="ORF">AB0L03_18275</name>
</gene>
<organism evidence="2 3">
    <name type="scientific">Streptomyces roseoverticillatus</name>
    <dbReference type="NCBI Taxonomy" id="66429"/>
    <lineage>
        <taxon>Bacteria</taxon>
        <taxon>Bacillati</taxon>
        <taxon>Actinomycetota</taxon>
        <taxon>Actinomycetes</taxon>
        <taxon>Kitasatosporales</taxon>
        <taxon>Streptomycetaceae</taxon>
        <taxon>Streptomyces</taxon>
    </lineage>
</organism>
<keyword evidence="3" id="KW-1185">Reference proteome</keyword>
<dbReference type="Pfam" id="PF14518">
    <property type="entry name" value="Haem_oxygenas_2"/>
    <property type="match status" value="1"/>
</dbReference>
<evidence type="ECO:0000256" key="1">
    <source>
        <dbReference type="SAM" id="MobiDB-lite"/>
    </source>
</evidence>
<comment type="caution">
    <text evidence="2">The sequence shown here is derived from an EMBL/GenBank/DDBJ whole genome shotgun (WGS) entry which is preliminary data.</text>
</comment>
<sequence length="339" mass="36807">MERPHEGGELPTGRGELSAALVDALRGEPGKGRGALPDAPAADGADPHGVDPYGDDLQLALYVCYELHYRGFEGVEDSWEWDPELLRFRAGLERCFLGRLRADVPAGADVSAALEELLVEPGDGTGPSAFLQGEGELWQLREYAAHRSLYQLKEADPHAWAIPRLTGRAKAAFVTVEYDEFGAGRAERIHARLFAGLMQDLGLDDTYGRYLGHAPATTLATVNLMSLFGLHRALRGSLVGHFATVEATSPPGARRLVTAMERLGAGPAAMHFYAEHVEADAVHEQLVRREVIGDLLRREPGLAGDVAFGIAATQWLEERFGEPLISAWRAGMSSLRLPL</sequence>
<feature type="compositionally biased region" description="Low complexity" evidence="1">
    <location>
        <begin position="34"/>
        <end position="44"/>
    </location>
</feature>